<evidence type="ECO:0000256" key="1">
    <source>
        <dbReference type="SAM" id="Phobius"/>
    </source>
</evidence>
<keyword evidence="1" id="KW-1133">Transmembrane helix</keyword>
<keyword evidence="1" id="KW-0812">Transmembrane</keyword>
<protein>
    <submittedName>
        <fullName evidence="2">Uncharacterized protein</fullName>
    </submittedName>
</protein>
<feature type="transmembrane region" description="Helical" evidence="1">
    <location>
        <begin position="330"/>
        <end position="349"/>
    </location>
</feature>
<accession>A0ABP0P1L8</accession>
<sequence>MSVRKPQCPRSMRKNYLWCEGKKANSLAVEEFDYIFVSATTGFCASFLRYHDALQFRGYVSSKAIAWAQLTSLWPDDHSHQRFNQDYGLLFHVIAEFKDMWKLHSRKDKERLLRSIEIDNPLQLASSDWVHFGVVLKLVSELLPLYKNYWTIDKFHARGHGPDCKCSLLNHKRLERRLKEVNTSISWFRGYSSTFSSMNPNVQLFYVLAYARRRNAMEADGGIEHQNPWPAHKQAMKKAAAWKKPASHSYNCKAVAKTHVKKKPAAAARDSVVSGFFNFLHSGRSGYVLLCGFALLVLAGVMMVATFDSREARAAPPGWERFVAATSSNQWVSCAFLLSAASIVLSDAAQGRSRLMKSGRKELLNPSSVRPSSFQA</sequence>
<reference evidence="2 3" key="1">
    <citation type="submission" date="2024-02" db="EMBL/GenBank/DDBJ databases">
        <authorList>
            <person name="Chen Y."/>
            <person name="Shah S."/>
            <person name="Dougan E. K."/>
            <person name="Thang M."/>
            <person name="Chan C."/>
        </authorList>
    </citation>
    <scope>NUCLEOTIDE SEQUENCE [LARGE SCALE GENOMIC DNA]</scope>
</reference>
<name>A0ABP0P1L8_9DINO</name>
<feature type="transmembrane region" description="Helical" evidence="1">
    <location>
        <begin position="287"/>
        <end position="307"/>
    </location>
</feature>
<keyword evidence="3" id="KW-1185">Reference proteome</keyword>
<evidence type="ECO:0000313" key="2">
    <source>
        <dbReference type="EMBL" id="CAK9069928.1"/>
    </source>
</evidence>
<proteinExistence type="predicted"/>
<dbReference type="Proteomes" id="UP001642464">
    <property type="component" value="Unassembled WGS sequence"/>
</dbReference>
<gene>
    <name evidence="2" type="ORF">SCF082_LOCUS34921</name>
</gene>
<evidence type="ECO:0000313" key="3">
    <source>
        <dbReference type="Proteomes" id="UP001642464"/>
    </source>
</evidence>
<keyword evidence="1" id="KW-0472">Membrane</keyword>
<organism evidence="2 3">
    <name type="scientific">Durusdinium trenchii</name>
    <dbReference type="NCBI Taxonomy" id="1381693"/>
    <lineage>
        <taxon>Eukaryota</taxon>
        <taxon>Sar</taxon>
        <taxon>Alveolata</taxon>
        <taxon>Dinophyceae</taxon>
        <taxon>Suessiales</taxon>
        <taxon>Symbiodiniaceae</taxon>
        <taxon>Durusdinium</taxon>
    </lineage>
</organism>
<comment type="caution">
    <text evidence="2">The sequence shown here is derived from an EMBL/GenBank/DDBJ whole genome shotgun (WGS) entry which is preliminary data.</text>
</comment>
<dbReference type="EMBL" id="CAXAMM010032569">
    <property type="protein sequence ID" value="CAK9069928.1"/>
    <property type="molecule type" value="Genomic_DNA"/>
</dbReference>